<dbReference type="FunFam" id="1.10.220.150:FF:000009">
    <property type="entry name" value="stromal membrane-associated protein 1 isoform X1"/>
    <property type="match status" value="1"/>
</dbReference>
<dbReference type="PANTHER" id="PTHR45705:SF1">
    <property type="entry name" value="FI20236P1"/>
    <property type="match status" value="1"/>
</dbReference>
<evidence type="ECO:0000256" key="5">
    <source>
        <dbReference type="PROSITE-ProRule" id="PRU00288"/>
    </source>
</evidence>
<feature type="domain" description="Arf-GAP" evidence="7">
    <location>
        <begin position="13"/>
        <end position="133"/>
    </location>
</feature>
<dbReference type="EMBL" id="JWZT01002159">
    <property type="protein sequence ID" value="KII70196.1"/>
    <property type="molecule type" value="Genomic_DNA"/>
</dbReference>
<comment type="caution">
    <text evidence="8">The sequence shown here is derived from an EMBL/GenBank/DDBJ whole genome shotgun (WGS) entry which is preliminary data.</text>
</comment>
<feature type="compositionally biased region" description="Polar residues" evidence="6">
    <location>
        <begin position="151"/>
        <end position="164"/>
    </location>
</feature>
<accession>A0A0C2MSB6</accession>
<dbReference type="PANTHER" id="PTHR45705">
    <property type="entry name" value="FI20236P1"/>
    <property type="match status" value="1"/>
</dbReference>
<evidence type="ECO:0000259" key="7">
    <source>
        <dbReference type="PROSITE" id="PS50115"/>
    </source>
</evidence>
<evidence type="ECO:0000256" key="1">
    <source>
        <dbReference type="ARBA" id="ARBA00022468"/>
    </source>
</evidence>
<evidence type="ECO:0000313" key="8">
    <source>
        <dbReference type="EMBL" id="KII70196.1"/>
    </source>
</evidence>
<dbReference type="InterPro" id="IPR037278">
    <property type="entry name" value="ARFGAP/RecO"/>
</dbReference>
<dbReference type="PROSITE" id="PS50115">
    <property type="entry name" value="ARFGAP"/>
    <property type="match status" value="1"/>
</dbReference>
<dbReference type="InterPro" id="IPR038508">
    <property type="entry name" value="ArfGAP_dom_sf"/>
</dbReference>
<dbReference type="SUPFAM" id="SSF57863">
    <property type="entry name" value="ArfGap/RecO-like zinc finger"/>
    <property type="match status" value="1"/>
</dbReference>
<dbReference type="Proteomes" id="UP000031668">
    <property type="component" value="Unassembled WGS sequence"/>
</dbReference>
<organism evidence="8 9">
    <name type="scientific">Thelohanellus kitauei</name>
    <name type="common">Myxosporean</name>
    <dbReference type="NCBI Taxonomy" id="669202"/>
    <lineage>
        <taxon>Eukaryota</taxon>
        <taxon>Metazoa</taxon>
        <taxon>Cnidaria</taxon>
        <taxon>Myxozoa</taxon>
        <taxon>Myxosporea</taxon>
        <taxon>Bivalvulida</taxon>
        <taxon>Platysporina</taxon>
        <taxon>Myxobolidae</taxon>
        <taxon>Thelohanellus</taxon>
    </lineage>
</organism>
<dbReference type="AlphaFoldDB" id="A0A0C2MSB6"/>
<dbReference type="Pfam" id="PF01412">
    <property type="entry name" value="ArfGap"/>
    <property type="match status" value="1"/>
</dbReference>
<dbReference type="PRINTS" id="PR00405">
    <property type="entry name" value="REVINTRACTNG"/>
</dbReference>
<evidence type="ECO:0000256" key="3">
    <source>
        <dbReference type="ARBA" id="ARBA00022771"/>
    </source>
</evidence>
<dbReference type="GO" id="GO:0008270">
    <property type="term" value="F:zinc ion binding"/>
    <property type="evidence" value="ECO:0007669"/>
    <property type="project" value="UniProtKB-KW"/>
</dbReference>
<dbReference type="GO" id="GO:0005737">
    <property type="term" value="C:cytoplasm"/>
    <property type="evidence" value="ECO:0007669"/>
    <property type="project" value="TreeGrafter"/>
</dbReference>
<dbReference type="CDD" id="cd08204">
    <property type="entry name" value="ArfGap"/>
    <property type="match status" value="1"/>
</dbReference>
<dbReference type="GO" id="GO:0005096">
    <property type="term" value="F:GTPase activator activity"/>
    <property type="evidence" value="ECO:0007669"/>
    <property type="project" value="UniProtKB-KW"/>
</dbReference>
<evidence type="ECO:0000256" key="4">
    <source>
        <dbReference type="ARBA" id="ARBA00022833"/>
    </source>
</evidence>
<protein>
    <submittedName>
        <fullName evidence="8">Stromal membrane-associated protein 2</fullName>
    </submittedName>
</protein>
<keyword evidence="4" id="KW-0862">Zinc</keyword>
<evidence type="ECO:0000256" key="6">
    <source>
        <dbReference type="SAM" id="MobiDB-lite"/>
    </source>
</evidence>
<keyword evidence="2" id="KW-0479">Metal-binding</keyword>
<dbReference type="OrthoDB" id="73919at2759"/>
<feature type="region of interest" description="Disordered" evidence="6">
    <location>
        <begin position="386"/>
        <end position="409"/>
    </location>
</feature>
<reference evidence="8 9" key="1">
    <citation type="journal article" date="2014" name="Genome Biol. Evol.">
        <title>The genome of the myxosporean Thelohanellus kitauei shows adaptations to nutrient acquisition within its fish host.</title>
        <authorList>
            <person name="Yang Y."/>
            <person name="Xiong J."/>
            <person name="Zhou Z."/>
            <person name="Huo F."/>
            <person name="Miao W."/>
            <person name="Ran C."/>
            <person name="Liu Y."/>
            <person name="Zhang J."/>
            <person name="Feng J."/>
            <person name="Wang M."/>
            <person name="Wang M."/>
            <person name="Wang L."/>
            <person name="Yao B."/>
        </authorList>
    </citation>
    <scope>NUCLEOTIDE SEQUENCE [LARGE SCALE GENOMIC DNA]</scope>
    <source>
        <strain evidence="8">Wuqing</strain>
    </source>
</reference>
<feature type="region of interest" description="Disordered" evidence="6">
    <location>
        <begin position="194"/>
        <end position="213"/>
    </location>
</feature>
<keyword evidence="9" id="KW-1185">Reference proteome</keyword>
<evidence type="ECO:0000313" key="9">
    <source>
        <dbReference type="Proteomes" id="UP000031668"/>
    </source>
</evidence>
<proteinExistence type="predicted"/>
<name>A0A0C2MSB6_THEKT</name>
<evidence type="ECO:0000256" key="2">
    <source>
        <dbReference type="ARBA" id="ARBA00022723"/>
    </source>
</evidence>
<dbReference type="InterPro" id="IPR001164">
    <property type="entry name" value="ArfGAP_dom"/>
</dbReference>
<dbReference type="SMART" id="SM00105">
    <property type="entry name" value="ArfGap"/>
    <property type="match status" value="1"/>
</dbReference>
<dbReference type="Gene3D" id="1.10.220.150">
    <property type="entry name" value="Arf GTPase activating protein"/>
    <property type="match status" value="1"/>
</dbReference>
<gene>
    <name evidence="8" type="ORF">RF11_01651</name>
</gene>
<feature type="region of interest" description="Disordered" evidence="6">
    <location>
        <begin position="140"/>
        <end position="177"/>
    </location>
</feature>
<dbReference type="InterPro" id="IPR051718">
    <property type="entry name" value="ARF_GTPase-activating"/>
</dbReference>
<keyword evidence="1" id="KW-0343">GTPase activation</keyword>
<keyword evidence="3 5" id="KW-0863">Zinc-finger</keyword>
<sequence>MNIGSKVGHNVEAVEIAQLSKMEGNNTCAECGVACPIWASCTIGVFICTRCASLHRSLGTHITRVKSITLDNWTREMVNSMKTKGNKLARMYYEEGLPKDIIRPTTDDTGMLKFIKNKYVNRKYVKSHLNYDEFLSTYGQSPTKPDDESAKNSQTQKTLVTNEKTATESKPKNPTASSQLNVLDELFGPIISSPKPKEVDQHPPTDIFSPFSQNSAGNSSSYLMNQSASNTCYNPFAAASPSASSYSDPMSNSAYSMMASSFSNLQNAHGGNAFVQAPLQNPLSSHASPHPVQIQQTRNLGNLQSGHDLSYGCLTNQAGATNYNRSSADGAHLYTNQQTSGPKISQFDSTLAYNLSGQQTKSVQDQSLHQMNLNLNLHALHSPNYQNQGGQPLSSYGTTISSTQQTPNFQNVPKDLINQQHQTPHREHLSDDLFSSKQTQFSQSNTSYFSGVNTQGSLMDHRFQLQNDLPNQASTNQFTTPQLQSMNTISQSPQSDTNPRLNSEFKQFNIQQANKQPPRF</sequence>